<dbReference type="Proteomes" id="UP000799776">
    <property type="component" value="Unassembled WGS sequence"/>
</dbReference>
<keyword evidence="3" id="KW-1185">Reference proteome</keyword>
<evidence type="ECO:0000313" key="2">
    <source>
        <dbReference type="EMBL" id="KAF2091032.1"/>
    </source>
</evidence>
<feature type="compositionally biased region" description="Low complexity" evidence="1">
    <location>
        <begin position="112"/>
        <end position="173"/>
    </location>
</feature>
<accession>A0A9P4M1A4</accession>
<organism evidence="2 3">
    <name type="scientific">Saccharata proteae CBS 121410</name>
    <dbReference type="NCBI Taxonomy" id="1314787"/>
    <lineage>
        <taxon>Eukaryota</taxon>
        <taxon>Fungi</taxon>
        <taxon>Dikarya</taxon>
        <taxon>Ascomycota</taxon>
        <taxon>Pezizomycotina</taxon>
        <taxon>Dothideomycetes</taxon>
        <taxon>Dothideomycetes incertae sedis</taxon>
        <taxon>Botryosphaeriales</taxon>
        <taxon>Saccharataceae</taxon>
        <taxon>Saccharata</taxon>
    </lineage>
</organism>
<feature type="region of interest" description="Disordered" evidence="1">
    <location>
        <begin position="108"/>
        <end position="190"/>
    </location>
</feature>
<gene>
    <name evidence="2" type="ORF">K490DRAFT_62363</name>
</gene>
<evidence type="ECO:0000313" key="3">
    <source>
        <dbReference type="Proteomes" id="UP000799776"/>
    </source>
</evidence>
<protein>
    <submittedName>
        <fullName evidence="2">Uncharacterized protein</fullName>
    </submittedName>
</protein>
<dbReference type="EMBL" id="ML978712">
    <property type="protein sequence ID" value="KAF2091032.1"/>
    <property type="molecule type" value="Genomic_DNA"/>
</dbReference>
<dbReference type="AlphaFoldDB" id="A0A9P4M1A4"/>
<sequence length="296" mass="31552">MFDNFSFSAPSRTAAAAAAAAHDAYSHPPHAYSHLEHPYTDSISPTSTPAPPPQQFPSPHRRPTPMSMSISDLAHRFRAHNIGEQDLYDAASAYFSLDLSLTRTHDTSHLQSWDSSSTRSTSASTTSTTSTSTHPSPTSSSFSTDSLLGPSTTSGHSTRRSSPPSSRSSPTPSVRDRRQAHTKMQCLDPRQLGRDLESLVERMIRDGQQCVICGSARARPPPEDEGVVLAEGEGEDGVEGGKGSGESGSGVRLVSGTHTLRYRRSGELLGQAASVSKNIRVRKRGARSKVGGAGAR</sequence>
<evidence type="ECO:0000256" key="1">
    <source>
        <dbReference type="SAM" id="MobiDB-lite"/>
    </source>
</evidence>
<name>A0A9P4M1A4_9PEZI</name>
<reference evidence="2" key="1">
    <citation type="journal article" date="2020" name="Stud. Mycol.">
        <title>101 Dothideomycetes genomes: a test case for predicting lifestyles and emergence of pathogens.</title>
        <authorList>
            <person name="Haridas S."/>
            <person name="Albert R."/>
            <person name="Binder M."/>
            <person name="Bloem J."/>
            <person name="Labutti K."/>
            <person name="Salamov A."/>
            <person name="Andreopoulos B."/>
            <person name="Baker S."/>
            <person name="Barry K."/>
            <person name="Bills G."/>
            <person name="Bluhm B."/>
            <person name="Cannon C."/>
            <person name="Castanera R."/>
            <person name="Culley D."/>
            <person name="Daum C."/>
            <person name="Ezra D."/>
            <person name="Gonzalez J."/>
            <person name="Henrissat B."/>
            <person name="Kuo A."/>
            <person name="Liang C."/>
            <person name="Lipzen A."/>
            <person name="Lutzoni F."/>
            <person name="Magnuson J."/>
            <person name="Mondo S."/>
            <person name="Nolan M."/>
            <person name="Ohm R."/>
            <person name="Pangilinan J."/>
            <person name="Park H.-J."/>
            <person name="Ramirez L."/>
            <person name="Alfaro M."/>
            <person name="Sun H."/>
            <person name="Tritt A."/>
            <person name="Yoshinaga Y."/>
            <person name="Zwiers L.-H."/>
            <person name="Turgeon B."/>
            <person name="Goodwin S."/>
            <person name="Spatafora J."/>
            <person name="Crous P."/>
            <person name="Grigoriev I."/>
        </authorList>
    </citation>
    <scope>NUCLEOTIDE SEQUENCE</scope>
    <source>
        <strain evidence="2">CBS 121410</strain>
    </source>
</reference>
<feature type="compositionally biased region" description="Low complexity" evidence="1">
    <location>
        <begin position="17"/>
        <end position="31"/>
    </location>
</feature>
<proteinExistence type="predicted"/>
<feature type="region of interest" description="Disordered" evidence="1">
    <location>
        <begin position="17"/>
        <end position="67"/>
    </location>
</feature>
<feature type="region of interest" description="Disordered" evidence="1">
    <location>
        <begin position="215"/>
        <end position="252"/>
    </location>
</feature>
<comment type="caution">
    <text evidence="2">The sequence shown here is derived from an EMBL/GenBank/DDBJ whole genome shotgun (WGS) entry which is preliminary data.</text>
</comment>
<dbReference type="OrthoDB" id="3910171at2759"/>